<proteinExistence type="predicted"/>
<feature type="compositionally biased region" description="Low complexity" evidence="2">
    <location>
        <begin position="14"/>
        <end position="23"/>
    </location>
</feature>
<dbReference type="EMBL" id="WIUZ02000006">
    <property type="protein sequence ID" value="KAF9785838.1"/>
    <property type="molecule type" value="Genomic_DNA"/>
</dbReference>
<accession>A0A9P6HI01</accession>
<feature type="domain" description="cDENN" evidence="3">
    <location>
        <begin position="449"/>
        <end position="642"/>
    </location>
</feature>
<comment type="caution">
    <text evidence="4">The sequence shown here is derived from an EMBL/GenBank/DDBJ whole genome shotgun (WGS) entry which is preliminary data.</text>
</comment>
<evidence type="ECO:0000313" key="5">
    <source>
        <dbReference type="Proteomes" id="UP000736335"/>
    </source>
</evidence>
<feature type="compositionally biased region" description="Low complexity" evidence="2">
    <location>
        <begin position="929"/>
        <end position="943"/>
    </location>
</feature>
<feature type="compositionally biased region" description="Low complexity" evidence="2">
    <location>
        <begin position="47"/>
        <end position="57"/>
    </location>
</feature>
<protein>
    <submittedName>
        <fullName evidence="4">DENN domain-containing protein</fullName>
    </submittedName>
</protein>
<reference evidence="4" key="1">
    <citation type="journal article" date="2020" name="Nat. Commun.">
        <title>Large-scale genome sequencing of mycorrhizal fungi provides insights into the early evolution of symbiotic traits.</title>
        <authorList>
            <person name="Miyauchi S."/>
            <person name="Kiss E."/>
            <person name="Kuo A."/>
            <person name="Drula E."/>
            <person name="Kohler A."/>
            <person name="Sanchez-Garcia M."/>
            <person name="Morin E."/>
            <person name="Andreopoulos B."/>
            <person name="Barry K.W."/>
            <person name="Bonito G."/>
            <person name="Buee M."/>
            <person name="Carver A."/>
            <person name="Chen C."/>
            <person name="Cichocki N."/>
            <person name="Clum A."/>
            <person name="Culley D."/>
            <person name="Crous P.W."/>
            <person name="Fauchery L."/>
            <person name="Girlanda M."/>
            <person name="Hayes R.D."/>
            <person name="Keri Z."/>
            <person name="LaButti K."/>
            <person name="Lipzen A."/>
            <person name="Lombard V."/>
            <person name="Magnuson J."/>
            <person name="Maillard F."/>
            <person name="Murat C."/>
            <person name="Nolan M."/>
            <person name="Ohm R.A."/>
            <person name="Pangilinan J."/>
            <person name="Pereira M.F."/>
            <person name="Perotto S."/>
            <person name="Peter M."/>
            <person name="Pfister S."/>
            <person name="Riley R."/>
            <person name="Sitrit Y."/>
            <person name="Stielow J.B."/>
            <person name="Szollosi G."/>
            <person name="Zifcakova L."/>
            <person name="Stursova M."/>
            <person name="Spatafora J.W."/>
            <person name="Tedersoo L."/>
            <person name="Vaario L.M."/>
            <person name="Yamada A."/>
            <person name="Yan M."/>
            <person name="Wang P."/>
            <person name="Xu J."/>
            <person name="Bruns T."/>
            <person name="Baldrian P."/>
            <person name="Vilgalys R."/>
            <person name="Dunand C."/>
            <person name="Henrissat B."/>
            <person name="Grigoriev I.V."/>
            <person name="Hibbett D."/>
            <person name="Nagy L.G."/>
            <person name="Martin F.M."/>
        </authorList>
    </citation>
    <scope>NUCLEOTIDE SEQUENCE</scope>
    <source>
        <strain evidence="4">UH-Tt-Lm1</strain>
    </source>
</reference>
<organism evidence="4 5">
    <name type="scientific">Thelephora terrestris</name>
    <dbReference type="NCBI Taxonomy" id="56493"/>
    <lineage>
        <taxon>Eukaryota</taxon>
        <taxon>Fungi</taxon>
        <taxon>Dikarya</taxon>
        <taxon>Basidiomycota</taxon>
        <taxon>Agaricomycotina</taxon>
        <taxon>Agaricomycetes</taxon>
        <taxon>Thelephorales</taxon>
        <taxon>Thelephoraceae</taxon>
        <taxon>Thelephora</taxon>
    </lineage>
</organism>
<gene>
    <name evidence="4" type="ORF">BJ322DRAFT_744514</name>
</gene>
<feature type="compositionally biased region" description="Polar residues" evidence="2">
    <location>
        <begin position="270"/>
        <end position="286"/>
    </location>
</feature>
<evidence type="ECO:0000256" key="2">
    <source>
        <dbReference type="SAM" id="MobiDB-lite"/>
    </source>
</evidence>
<dbReference type="InterPro" id="IPR001194">
    <property type="entry name" value="cDENN_dom"/>
</dbReference>
<evidence type="ECO:0000256" key="1">
    <source>
        <dbReference type="SAM" id="Coils"/>
    </source>
</evidence>
<dbReference type="PANTHER" id="PTHR12296:SF31">
    <property type="entry name" value="DENN (AEX-3) DOMAIN PROTEIN (AFU_ORTHOLOGUE AFUA_6G11200)"/>
    <property type="match status" value="1"/>
</dbReference>
<feature type="compositionally biased region" description="Acidic residues" evidence="2">
    <location>
        <begin position="1002"/>
        <end position="1012"/>
    </location>
</feature>
<feature type="compositionally biased region" description="Basic and acidic residues" evidence="2">
    <location>
        <begin position="1060"/>
        <end position="1069"/>
    </location>
</feature>
<feature type="region of interest" description="Disordered" evidence="2">
    <location>
        <begin position="173"/>
        <end position="197"/>
    </location>
</feature>
<feature type="compositionally biased region" description="Basic residues" evidence="2">
    <location>
        <begin position="1083"/>
        <end position="1092"/>
    </location>
</feature>
<keyword evidence="5" id="KW-1185">Reference proteome</keyword>
<keyword evidence="1" id="KW-0175">Coiled coil</keyword>
<feature type="region of interest" description="Disordered" evidence="2">
    <location>
        <begin position="270"/>
        <end position="322"/>
    </location>
</feature>
<dbReference type="SMART" id="SM00799">
    <property type="entry name" value="DENN"/>
    <property type="match status" value="1"/>
</dbReference>
<feature type="region of interest" description="Disordered" evidence="2">
    <location>
        <begin position="1060"/>
        <end position="1278"/>
    </location>
</feature>
<feature type="region of interest" description="Disordered" evidence="2">
    <location>
        <begin position="979"/>
        <end position="1033"/>
    </location>
</feature>
<sequence length="1278" mass="140737">MSSYYKRTHPPPQSSQQQPRSFSTPIHSSLPPVALDRVPSEKPPRTSPSSSSTPRDPIITVSDGDQEHSHPQSLVYAPRLDKASRVLGIKHRRSMEPIPASTRASIVSSHSARPPPVEPAASGPTFPLTTLYIVSGLPKSPHTWTLADPDSVLGLHHSEGAVNRWWRPEVLGSTVSPGAGGGSSKRNRKKGKVEDGFSSAGYLSKQDVGKILSKALKLSFTREVEIIASTLQPPSTCHSFSFNLPAPQNPLVSSPSADVLRASVLTTTTDRPNSSVTYPYSHQSQLDDPFSRAQPSSAFLGPSPILHETPTSNNISGSSGAHKAGSTITYHGVCLTVWSHADAERTAAIRRTLESTASNRSRKESSQSLVAARLRSLRGETGGLRDVTLQARKKTRSSAKSLWGATTDAETDAETDPDGQISESDYDVASTVHNPGESTLFLPVDSVFWLPYALTLVSRYPIYDLMRDYLTLSWARFSKDVQSHTLQISKILSFPAPRPGEIIRLDASAKSDGAETSLEVVARFPGGLDFGRGLVDINFTMWPLFKCLNIDNILTICEIALSPTGRVLFYSRHPSMLGIAVMTIKYIVELRGWNGIALPAVHARDAKIYVDDPGPYIIGFPTEARYAVRPPSEVCVVDLDINYLNCASPPSGAVSNKQQRDKYRQIITAAFGPNYHSDHGVPSELKEAFPAGRFRPICKIQAKRGAASTAVADMIKAPEWWHSTRIIQAFDLVLQDKSKKPSLFKRISSFGTYRRPPQLSAAEQLIQLSIRKRATAFVDARDDLETKIGRLSRRLNFLMTESDLWRDKFVTFEQYAEKLSLEAQELRAKVNKEQREAKRLSGIVTAANGEKVKLQTELNEAERAHRDAVAELEKMRDAMVRMEQERLEMVAEVEAQIERALASMQVEVLSDVSEYTDDSRPNSRMSDLPTTARRPTTPGTPGARSRKGSLIEKRLRSYGTESTLVDFDDDARNHVADRSATVIEEDEEEAENEERKKRPGVDEVEEIPDEDVTIVKKRFSAEGNRADKNHQDAMGAVDMGISEKSDKIAQKVMEIQRKLETALSNEHRKVTSSSESDDYTRIRGPRRRRTPKGYRSDGSSSTHTTAHVPAEESPLPVRQRHDSIPLAVEIKPRDMLAPSRPPRADPPSMGLRRIGSGVSLSATPPSPALTPITPTLTQGNIGSTDDEDTSDFQSAYSISPRDSYGEDNNAQRDERDGLTPTSIETATDGLKVPIHEKSRQRAYSNATTVGDSPMDSATNASDETVDMRRPVSFIHARA</sequence>
<feature type="compositionally biased region" description="Polar residues" evidence="2">
    <location>
        <begin position="1172"/>
        <end position="1183"/>
    </location>
</feature>
<feature type="compositionally biased region" description="Polar residues" evidence="2">
    <location>
        <begin position="1241"/>
        <end position="1262"/>
    </location>
</feature>
<dbReference type="GO" id="GO:0031410">
    <property type="term" value="C:cytoplasmic vesicle"/>
    <property type="evidence" value="ECO:0007669"/>
    <property type="project" value="TreeGrafter"/>
</dbReference>
<dbReference type="Pfam" id="PF02141">
    <property type="entry name" value="DENN"/>
    <property type="match status" value="1"/>
</dbReference>
<feature type="region of interest" description="Disordered" evidence="2">
    <location>
        <begin position="912"/>
        <end position="949"/>
    </location>
</feature>
<name>A0A9P6HI01_9AGAM</name>
<feature type="region of interest" description="Disordered" evidence="2">
    <location>
        <begin position="1"/>
        <end position="73"/>
    </location>
</feature>
<dbReference type="GO" id="GO:0032483">
    <property type="term" value="P:regulation of Rab protein signal transduction"/>
    <property type="evidence" value="ECO:0007669"/>
    <property type="project" value="TreeGrafter"/>
</dbReference>
<dbReference type="Proteomes" id="UP000736335">
    <property type="component" value="Unassembled WGS sequence"/>
</dbReference>
<evidence type="ECO:0000313" key="4">
    <source>
        <dbReference type="EMBL" id="KAF9785838.1"/>
    </source>
</evidence>
<dbReference type="OrthoDB" id="6019893at2759"/>
<reference evidence="4" key="2">
    <citation type="submission" date="2020-11" db="EMBL/GenBank/DDBJ databases">
        <authorList>
            <consortium name="DOE Joint Genome Institute"/>
            <person name="Kuo A."/>
            <person name="Miyauchi S."/>
            <person name="Kiss E."/>
            <person name="Drula E."/>
            <person name="Kohler A."/>
            <person name="Sanchez-Garcia M."/>
            <person name="Andreopoulos B."/>
            <person name="Barry K.W."/>
            <person name="Bonito G."/>
            <person name="Buee M."/>
            <person name="Carver A."/>
            <person name="Chen C."/>
            <person name="Cichocki N."/>
            <person name="Clum A."/>
            <person name="Culley D."/>
            <person name="Crous P.W."/>
            <person name="Fauchery L."/>
            <person name="Girlanda M."/>
            <person name="Hayes R."/>
            <person name="Keri Z."/>
            <person name="Labutti K."/>
            <person name="Lipzen A."/>
            <person name="Lombard V."/>
            <person name="Magnuson J."/>
            <person name="Maillard F."/>
            <person name="Morin E."/>
            <person name="Murat C."/>
            <person name="Nolan M."/>
            <person name="Ohm R."/>
            <person name="Pangilinan J."/>
            <person name="Pereira M."/>
            <person name="Perotto S."/>
            <person name="Peter M."/>
            <person name="Riley R."/>
            <person name="Sitrit Y."/>
            <person name="Stielow B."/>
            <person name="Szollosi G."/>
            <person name="Zifcakova L."/>
            <person name="Stursova M."/>
            <person name="Spatafora J.W."/>
            <person name="Tedersoo L."/>
            <person name="Vaario L.-M."/>
            <person name="Yamada A."/>
            <person name="Yan M."/>
            <person name="Wang P."/>
            <person name="Xu J."/>
            <person name="Bruns T."/>
            <person name="Baldrian P."/>
            <person name="Vilgalys R."/>
            <person name="Henrissat B."/>
            <person name="Grigoriev I.V."/>
            <person name="Hibbett D."/>
            <person name="Nagy L.G."/>
            <person name="Martin F.M."/>
        </authorList>
    </citation>
    <scope>NUCLEOTIDE SEQUENCE</scope>
    <source>
        <strain evidence="4">UH-Tt-Lm1</strain>
    </source>
</reference>
<evidence type="ECO:0000259" key="3">
    <source>
        <dbReference type="SMART" id="SM00799"/>
    </source>
</evidence>
<dbReference type="InterPro" id="IPR051696">
    <property type="entry name" value="DENN_Domain_GEFs"/>
</dbReference>
<feature type="compositionally biased region" description="Polar residues" evidence="2">
    <location>
        <begin position="309"/>
        <end position="319"/>
    </location>
</feature>
<feature type="compositionally biased region" description="Acidic residues" evidence="2">
    <location>
        <begin position="983"/>
        <end position="992"/>
    </location>
</feature>
<dbReference type="PANTHER" id="PTHR12296">
    <property type="entry name" value="DENN DOMAIN-CONTAINING PROTEIN 4"/>
    <property type="match status" value="1"/>
</dbReference>
<dbReference type="Gene3D" id="3.40.50.11500">
    <property type="match status" value="1"/>
</dbReference>
<feature type="region of interest" description="Disordered" evidence="2">
    <location>
        <begin position="400"/>
        <end position="420"/>
    </location>
</feature>
<dbReference type="AlphaFoldDB" id="A0A9P6HI01"/>
<dbReference type="CDD" id="cd06503">
    <property type="entry name" value="ATP-synt_Fo_b"/>
    <property type="match status" value="1"/>
</dbReference>
<feature type="coiled-coil region" evidence="1">
    <location>
        <begin position="781"/>
        <end position="892"/>
    </location>
</feature>
<dbReference type="InterPro" id="IPR043153">
    <property type="entry name" value="DENN_C"/>
</dbReference>